<dbReference type="GeneID" id="69668416"/>
<dbReference type="PANTHER" id="PTHR21021:SF15">
    <property type="entry name" value="FREE METHIONINE-R-SULFOXIDE REDUCTASE"/>
    <property type="match status" value="1"/>
</dbReference>
<dbReference type="GO" id="GO:0033745">
    <property type="term" value="F:L-methionine-(R)-S-oxide reductase activity"/>
    <property type="evidence" value="ECO:0007669"/>
    <property type="project" value="TreeGrafter"/>
</dbReference>
<accession>A0A061BYT1</accession>
<reference evidence="3" key="1">
    <citation type="submission" date="2018-07" db="EMBL/GenBank/DDBJ databases">
        <authorList>
            <person name="Somerville V."/>
        </authorList>
    </citation>
    <scope>NUCLEOTIDE SEQUENCE</scope>
    <source>
        <strain evidence="3">NWC_2_2</strain>
    </source>
</reference>
<dbReference type="FunFam" id="3.30.450.40:FF:000008">
    <property type="entry name" value="GAF domain-containing proteins"/>
    <property type="match status" value="1"/>
</dbReference>
<dbReference type="Proteomes" id="UP001200334">
    <property type="component" value="Unassembled WGS sequence"/>
</dbReference>
<dbReference type="Pfam" id="PF13185">
    <property type="entry name" value="GAF_2"/>
    <property type="match status" value="1"/>
</dbReference>
<dbReference type="EMBL" id="CP031023">
    <property type="protein sequence ID" value="AZA16706.1"/>
    <property type="molecule type" value="Genomic_DNA"/>
</dbReference>
<name>A0A061BYT1_LACDL</name>
<dbReference type="AlphaFoldDB" id="A0A061BYT1"/>
<dbReference type="Gene3D" id="3.30.450.40">
    <property type="match status" value="1"/>
</dbReference>
<evidence type="ECO:0000259" key="2">
    <source>
        <dbReference type="Pfam" id="PF13185"/>
    </source>
</evidence>
<dbReference type="EMBL" id="JAJNUY010000003">
    <property type="protein sequence ID" value="MCD5562805.1"/>
    <property type="molecule type" value="Genomic_DNA"/>
</dbReference>
<dbReference type="PANTHER" id="PTHR21021">
    <property type="entry name" value="GAF/PUTATIVE CYTOSKELETAL PROTEIN"/>
    <property type="match status" value="1"/>
</dbReference>
<dbReference type="InterPro" id="IPR003018">
    <property type="entry name" value="GAF"/>
</dbReference>
<proteinExistence type="inferred from homology"/>
<dbReference type="OrthoDB" id="9796252at2"/>
<dbReference type="SUPFAM" id="SSF55781">
    <property type="entry name" value="GAF domain-like"/>
    <property type="match status" value="1"/>
</dbReference>
<evidence type="ECO:0000256" key="1">
    <source>
        <dbReference type="ARBA" id="ARBA00038454"/>
    </source>
</evidence>
<dbReference type="InterPro" id="IPR051330">
    <property type="entry name" value="Phosphatase_reg/MetRdx"/>
</dbReference>
<sequence>MAAASQAEYELLLEQAKALTAGESDWIANTGNVSALLKAGMKNVNFAGVYRFEKGELILGPFQGMPACVHIQLGKGVCGKAALEKKTQIVANVHDFPGHIACDSASNSEIVVPVFNRDGSLWGVYDFDSTNLDNFDDLDQKYLEQIAAVALGN</sequence>
<dbReference type="RefSeq" id="WP_002878237.1">
    <property type="nucleotide sequence ID" value="NZ_BJLO01000001.1"/>
</dbReference>
<dbReference type="InterPro" id="IPR029016">
    <property type="entry name" value="GAF-like_dom_sf"/>
</dbReference>
<organism evidence="3">
    <name type="scientific">Lactobacillus delbrueckii subsp. lactis</name>
    <dbReference type="NCBI Taxonomy" id="29397"/>
    <lineage>
        <taxon>Bacteria</taxon>
        <taxon>Bacillati</taxon>
        <taxon>Bacillota</taxon>
        <taxon>Bacilli</taxon>
        <taxon>Lactobacillales</taxon>
        <taxon>Lactobacillaceae</taxon>
        <taxon>Lactobacillus</taxon>
    </lineage>
</organism>
<evidence type="ECO:0000313" key="4">
    <source>
        <dbReference type="EMBL" id="MCD5562805.1"/>
    </source>
</evidence>
<comment type="similarity">
    <text evidence="1">Belongs to the free Met sulfoxide reductase family.</text>
</comment>
<reference evidence="4 5" key="2">
    <citation type="submission" date="2021-12" db="EMBL/GenBank/DDBJ databases">
        <title>Antimicrobial susceptibility of Lactobacillus delbrueckii subsp. lactis obtained from milk products and other habitats.</title>
        <authorList>
            <person name="Shani N."/>
        </authorList>
    </citation>
    <scope>NUCLEOTIDE SEQUENCE [LARGE SCALE GENOMIC DNA]</scope>
    <source>
        <strain evidence="4 5">FAM 21755</strain>
    </source>
</reference>
<gene>
    <name evidence="3" type="ORF">DQL93_09610</name>
    <name evidence="4" type="ORF">LOB85_01295</name>
</gene>
<evidence type="ECO:0000313" key="3">
    <source>
        <dbReference type="EMBL" id="AZA16706.1"/>
    </source>
</evidence>
<protein>
    <submittedName>
        <fullName evidence="3">GAF domain-containing protein</fullName>
    </submittedName>
</protein>
<evidence type="ECO:0000313" key="5">
    <source>
        <dbReference type="Proteomes" id="UP001200334"/>
    </source>
</evidence>
<dbReference type="GO" id="GO:0005829">
    <property type="term" value="C:cytosol"/>
    <property type="evidence" value="ECO:0007669"/>
    <property type="project" value="TreeGrafter"/>
</dbReference>
<feature type="domain" description="GAF" evidence="2">
    <location>
        <begin position="48"/>
        <end position="148"/>
    </location>
</feature>